<comment type="similarity">
    <text evidence="1">Belongs to the inositol monophosphatase superfamily.</text>
</comment>
<dbReference type="GO" id="GO:0006020">
    <property type="term" value="P:inositol metabolic process"/>
    <property type="evidence" value="ECO:0007669"/>
    <property type="project" value="TreeGrafter"/>
</dbReference>
<dbReference type="CDD" id="cd01641">
    <property type="entry name" value="Bacterial_IMPase_like_1"/>
    <property type="match status" value="1"/>
</dbReference>
<comment type="caution">
    <text evidence="3">The sequence shown here is derived from an EMBL/GenBank/DDBJ whole genome shotgun (WGS) entry which is preliminary data.</text>
</comment>
<accession>A0A8J3EPS7</accession>
<dbReference type="Gene3D" id="3.30.540.10">
    <property type="entry name" value="Fructose-1,6-Bisphosphatase, subunit A, domain 1"/>
    <property type="match status" value="1"/>
</dbReference>
<proteinExistence type="inferred from homology"/>
<keyword evidence="2" id="KW-0460">Magnesium</keyword>
<reference evidence="3" key="3">
    <citation type="submission" date="2020-09" db="EMBL/GenBank/DDBJ databases">
        <authorList>
            <person name="Sun Q."/>
            <person name="Zhou Y."/>
        </authorList>
    </citation>
    <scope>NUCLEOTIDE SEQUENCE</scope>
    <source>
        <strain evidence="3">CGMCC 1.14984</strain>
    </source>
</reference>
<dbReference type="Proteomes" id="UP000621856">
    <property type="component" value="Unassembled WGS sequence"/>
</dbReference>
<name>A0A8J3EPS7_9PROT</name>
<dbReference type="PRINTS" id="PR00377">
    <property type="entry name" value="IMPHPHTASES"/>
</dbReference>
<sequence length="281" mass="30595">MTDAEFEEYTAFARELALRARVETMPRFRQGLAIDNKLAQETGEAFDPVTEADREAERVIRSLIEKRYPDHGILGEEFGEKEGDGNIRWVLDPVDGTRAFICGVPSWTTLIALEVDGHQKVGVIDMPWPGEMYIGGAGGACLMTGQDKWRIAVSGEKDLSRARLSTTDPRAGECFTADEADAFMDIAGKVRVTRFGLDACAYALLAAGHLDLVIEAGLQRYDAAALVPVIEEAGGVVTDWRGQPVTGDWEKPLEEGGQRGRLVAAASRELLDSALERLGAL</sequence>
<feature type="binding site" evidence="2">
    <location>
        <position position="222"/>
    </location>
    <ligand>
        <name>Mg(2+)</name>
        <dbReference type="ChEBI" id="CHEBI:18420"/>
        <label>1</label>
        <note>catalytic</note>
    </ligand>
</feature>
<dbReference type="PANTHER" id="PTHR20854">
    <property type="entry name" value="INOSITOL MONOPHOSPHATASE"/>
    <property type="match status" value="1"/>
</dbReference>
<reference evidence="3" key="1">
    <citation type="journal article" date="2014" name="Int. J. Syst. Evol. Microbiol.">
        <title>Complete genome sequence of Corynebacterium casei LMG S-19264T (=DSM 44701T), isolated from a smear-ripened cheese.</title>
        <authorList>
            <consortium name="US DOE Joint Genome Institute (JGI-PGF)"/>
            <person name="Walter F."/>
            <person name="Albersmeier A."/>
            <person name="Kalinowski J."/>
            <person name="Ruckert C."/>
        </authorList>
    </citation>
    <scope>NUCLEOTIDE SEQUENCE</scope>
    <source>
        <strain evidence="3">CGMCC 1.14984</strain>
    </source>
</reference>
<evidence type="ECO:0000256" key="1">
    <source>
        <dbReference type="ARBA" id="ARBA00009759"/>
    </source>
</evidence>
<dbReference type="Gene3D" id="3.40.190.80">
    <property type="match status" value="1"/>
</dbReference>
<dbReference type="Pfam" id="PF00459">
    <property type="entry name" value="Inositol_P"/>
    <property type="match status" value="1"/>
</dbReference>
<dbReference type="GO" id="GO:0046872">
    <property type="term" value="F:metal ion binding"/>
    <property type="evidence" value="ECO:0007669"/>
    <property type="project" value="UniProtKB-KW"/>
</dbReference>
<feature type="binding site" evidence="2">
    <location>
        <position position="95"/>
    </location>
    <ligand>
        <name>Mg(2+)</name>
        <dbReference type="ChEBI" id="CHEBI:18420"/>
        <label>1</label>
        <note>catalytic</note>
    </ligand>
</feature>
<dbReference type="PANTHER" id="PTHR20854:SF4">
    <property type="entry name" value="INOSITOL-1-MONOPHOSPHATASE-RELATED"/>
    <property type="match status" value="1"/>
</dbReference>
<evidence type="ECO:0000256" key="2">
    <source>
        <dbReference type="PIRSR" id="PIRSR600760-2"/>
    </source>
</evidence>
<dbReference type="GO" id="GO:0007165">
    <property type="term" value="P:signal transduction"/>
    <property type="evidence" value="ECO:0007669"/>
    <property type="project" value="TreeGrafter"/>
</dbReference>
<gene>
    <name evidence="4" type="ORF">FF098_012810</name>
    <name evidence="3" type="ORF">GCM10011355_25730</name>
</gene>
<comment type="cofactor">
    <cofactor evidence="2">
        <name>Mg(2+)</name>
        <dbReference type="ChEBI" id="CHEBI:18420"/>
    </cofactor>
</comment>
<reference evidence="4 6" key="2">
    <citation type="submission" date="2020-02" db="EMBL/GenBank/DDBJ databases">
        <title>Genome sequence of Parvularcula flava strain NH6-79.</title>
        <authorList>
            <person name="Abdul Karim M.H."/>
            <person name="Lam M.Q."/>
            <person name="Chen S.J."/>
            <person name="Yahya A."/>
            <person name="Shahir S."/>
            <person name="Shamsir M.S."/>
            <person name="Chong C.S."/>
        </authorList>
    </citation>
    <scope>NUCLEOTIDE SEQUENCE [LARGE SCALE GENOMIC DNA]</scope>
    <source>
        <strain evidence="4 6">NH6-79</strain>
    </source>
</reference>
<evidence type="ECO:0000313" key="4">
    <source>
        <dbReference type="EMBL" id="NHK28794.1"/>
    </source>
</evidence>
<feature type="binding site" evidence="2">
    <location>
        <position position="92"/>
    </location>
    <ligand>
        <name>Mg(2+)</name>
        <dbReference type="ChEBI" id="CHEBI:18420"/>
        <label>1</label>
        <note>catalytic</note>
    </ligand>
</feature>
<keyword evidence="2" id="KW-0479">Metal-binding</keyword>
<evidence type="ECO:0000313" key="5">
    <source>
        <dbReference type="Proteomes" id="UP000621856"/>
    </source>
</evidence>
<dbReference type="InterPro" id="IPR000760">
    <property type="entry name" value="Inositol_monophosphatase-like"/>
</dbReference>
<dbReference type="Proteomes" id="UP000818603">
    <property type="component" value="Unassembled WGS sequence"/>
</dbReference>
<dbReference type="EMBL" id="BMGZ01000002">
    <property type="protein sequence ID" value="GGH99537.1"/>
    <property type="molecule type" value="Genomic_DNA"/>
</dbReference>
<dbReference type="AlphaFoldDB" id="A0A8J3EPS7"/>
<organism evidence="3 5">
    <name type="scientific">Aquisalinus luteolus</name>
    <dbReference type="NCBI Taxonomy" id="1566827"/>
    <lineage>
        <taxon>Bacteria</taxon>
        <taxon>Pseudomonadati</taxon>
        <taxon>Pseudomonadota</taxon>
        <taxon>Alphaproteobacteria</taxon>
        <taxon>Parvularculales</taxon>
        <taxon>Parvularculaceae</taxon>
        <taxon>Aquisalinus</taxon>
    </lineage>
</organism>
<dbReference type="GO" id="GO:0008934">
    <property type="term" value="F:inositol monophosphate 1-phosphatase activity"/>
    <property type="evidence" value="ECO:0007669"/>
    <property type="project" value="TreeGrafter"/>
</dbReference>
<evidence type="ECO:0000313" key="3">
    <source>
        <dbReference type="EMBL" id="GGH99537.1"/>
    </source>
</evidence>
<dbReference type="RefSeq" id="WP_155141079.1">
    <property type="nucleotide sequence ID" value="NZ_BMGZ01000002.1"/>
</dbReference>
<protein>
    <submittedName>
        <fullName evidence="3">Histidinol-phosphatase</fullName>
    </submittedName>
    <submittedName>
        <fullName evidence="4">Inositol monophosphatase family protein</fullName>
    </submittedName>
</protein>
<dbReference type="EMBL" id="VCJR02000002">
    <property type="protein sequence ID" value="NHK28794.1"/>
    <property type="molecule type" value="Genomic_DNA"/>
</dbReference>
<evidence type="ECO:0000313" key="6">
    <source>
        <dbReference type="Proteomes" id="UP000818603"/>
    </source>
</evidence>
<dbReference type="SUPFAM" id="SSF56655">
    <property type="entry name" value="Carbohydrate phosphatase"/>
    <property type="match status" value="1"/>
</dbReference>
<feature type="binding site" evidence="2">
    <location>
        <position position="76"/>
    </location>
    <ligand>
        <name>Mg(2+)</name>
        <dbReference type="ChEBI" id="CHEBI:18420"/>
        <label>1</label>
        <note>catalytic</note>
    </ligand>
</feature>
<keyword evidence="6" id="KW-1185">Reference proteome</keyword>